<gene>
    <name evidence="1" type="ORF">FWK35_00006300</name>
</gene>
<proteinExistence type="predicted"/>
<dbReference type="Proteomes" id="UP000478052">
    <property type="component" value="Unassembled WGS sequence"/>
</dbReference>
<evidence type="ECO:0008006" key="3">
    <source>
        <dbReference type="Google" id="ProtNLM"/>
    </source>
</evidence>
<dbReference type="EMBL" id="VUJU01000037">
    <property type="protein sequence ID" value="KAF0773698.1"/>
    <property type="molecule type" value="Genomic_DNA"/>
</dbReference>
<organism evidence="1 2">
    <name type="scientific">Aphis craccivora</name>
    <name type="common">Cowpea aphid</name>
    <dbReference type="NCBI Taxonomy" id="307492"/>
    <lineage>
        <taxon>Eukaryota</taxon>
        <taxon>Metazoa</taxon>
        <taxon>Ecdysozoa</taxon>
        <taxon>Arthropoda</taxon>
        <taxon>Hexapoda</taxon>
        <taxon>Insecta</taxon>
        <taxon>Pterygota</taxon>
        <taxon>Neoptera</taxon>
        <taxon>Paraneoptera</taxon>
        <taxon>Hemiptera</taxon>
        <taxon>Sternorrhyncha</taxon>
        <taxon>Aphidomorpha</taxon>
        <taxon>Aphidoidea</taxon>
        <taxon>Aphididae</taxon>
        <taxon>Aphidini</taxon>
        <taxon>Aphis</taxon>
        <taxon>Aphis</taxon>
    </lineage>
</organism>
<evidence type="ECO:0000313" key="1">
    <source>
        <dbReference type="EMBL" id="KAF0773698.1"/>
    </source>
</evidence>
<accession>A0A6G0ZR67</accession>
<protein>
    <recommendedName>
        <fullName evidence="3">Transposable element P transposase</fullName>
    </recommendedName>
</protein>
<sequence length="154" mass="17943">MWQSLAENFSAYRQCLPYMVLKITGCQIVSITSDGVATNRNVWSILEVSLREIRQLIQFFENPFNTITKKYVFSDFPHLMKTIQNRLFKNKELRPGVDPVKFAVQVFNKSMAIGIELYRNKNYDCFKGQGSEETVAFTKTINDMLGALNRRYTY</sequence>
<name>A0A6G0ZR67_APHCR</name>
<comment type="caution">
    <text evidence="1">The sequence shown here is derived from an EMBL/GenBank/DDBJ whole genome shotgun (WGS) entry which is preliminary data.</text>
</comment>
<reference evidence="1 2" key="1">
    <citation type="submission" date="2019-08" db="EMBL/GenBank/DDBJ databases">
        <title>Whole genome of Aphis craccivora.</title>
        <authorList>
            <person name="Voronova N.V."/>
            <person name="Shulinski R.S."/>
            <person name="Bandarenka Y.V."/>
            <person name="Zhorov D.G."/>
            <person name="Warner D."/>
        </authorList>
    </citation>
    <scope>NUCLEOTIDE SEQUENCE [LARGE SCALE GENOMIC DNA]</scope>
    <source>
        <strain evidence="1">180601</strain>
        <tissue evidence="1">Whole Body</tissue>
    </source>
</reference>
<dbReference type="AlphaFoldDB" id="A0A6G0ZR67"/>
<dbReference type="OrthoDB" id="8120989at2759"/>
<evidence type="ECO:0000313" key="2">
    <source>
        <dbReference type="Proteomes" id="UP000478052"/>
    </source>
</evidence>
<keyword evidence="2" id="KW-1185">Reference proteome</keyword>